<dbReference type="PANTHER" id="PTHR18849:SF0">
    <property type="entry name" value="CILIA- AND FLAGELLA-ASSOCIATED PROTEIN 410-RELATED"/>
    <property type="match status" value="1"/>
</dbReference>
<evidence type="ECO:0000256" key="9">
    <source>
        <dbReference type="SAM" id="Coils"/>
    </source>
</evidence>
<feature type="coiled-coil region" evidence="9">
    <location>
        <begin position="339"/>
        <end position="378"/>
    </location>
</feature>
<dbReference type="PANTHER" id="PTHR18849">
    <property type="entry name" value="LEUCINE RICH REPEAT PROTEIN"/>
    <property type="match status" value="1"/>
</dbReference>
<evidence type="ECO:0000259" key="10">
    <source>
        <dbReference type="Pfam" id="PF23602"/>
    </source>
</evidence>
<dbReference type="AlphaFoldDB" id="A0A8S1NKN9"/>
<proteinExistence type="inferred from homology"/>
<evidence type="ECO:0000313" key="11">
    <source>
        <dbReference type="EMBL" id="CAD8090023.1"/>
    </source>
</evidence>
<sequence length="395" mass="46942">MSRITQELLRKRAEHNEMMLTNLEEISIHQEELVKIENLDVYCRHLKILLLQNNIIEKMENLTKLKELEYLNLALNNIRLIEGIENCESLMKLDLTVNFVDLQNLEKSVQCLQKCRLKELYLTGNPCTDWQGYRNYVIGQVDSLHSLDGKEITHTERIKAKQLLPQLQKELIYAIEEEKIKEEQRIHEEKIRKEMNPNSEDKVAYTPETRKEMYLIQAKEKEQKERQRNPEKFKVKQETPIYMNDGRIRQCDEGGYKPYVNNWEDPENVIFKMNIPKYLDTSLVKVNVNPTYVSVRVKDKLTQIRLEEEVFSEKSKIQRSEITGELVITMPKVNPNEILKQIAERKKKEDQQKQQEQIKQLEIKQKQERQNLDLLIQKAQAKLTQQIDDDIPDLE</sequence>
<evidence type="ECO:0000256" key="8">
    <source>
        <dbReference type="ARBA" id="ARBA00049982"/>
    </source>
</evidence>
<reference evidence="11" key="1">
    <citation type="submission" date="2021-01" db="EMBL/GenBank/DDBJ databases">
        <authorList>
            <consortium name="Genoscope - CEA"/>
            <person name="William W."/>
        </authorList>
    </citation>
    <scope>NUCLEOTIDE SEQUENCE</scope>
</reference>
<keyword evidence="6" id="KW-0969">Cilium</keyword>
<evidence type="ECO:0000256" key="4">
    <source>
        <dbReference type="ARBA" id="ARBA00022614"/>
    </source>
</evidence>
<evidence type="ECO:0000256" key="6">
    <source>
        <dbReference type="ARBA" id="ARBA00023069"/>
    </source>
</evidence>
<keyword evidence="3" id="KW-0963">Cytoplasm</keyword>
<feature type="domain" description="Dynein axonemal assembly factor 11-like CS" evidence="10">
    <location>
        <begin position="218"/>
        <end position="332"/>
    </location>
</feature>
<dbReference type="InterPro" id="IPR001611">
    <property type="entry name" value="Leu-rich_rpt"/>
</dbReference>
<evidence type="ECO:0000256" key="3">
    <source>
        <dbReference type="ARBA" id="ARBA00022490"/>
    </source>
</evidence>
<comment type="caution">
    <text evidence="11">The sequence shown here is derived from an EMBL/GenBank/DDBJ whole genome shotgun (WGS) entry which is preliminary data.</text>
</comment>
<keyword evidence="12" id="KW-1185">Reference proteome</keyword>
<evidence type="ECO:0000256" key="7">
    <source>
        <dbReference type="ARBA" id="ARBA00023273"/>
    </source>
</evidence>
<evidence type="ECO:0000313" key="12">
    <source>
        <dbReference type="Proteomes" id="UP000688137"/>
    </source>
</evidence>
<keyword evidence="7" id="KW-0966">Cell projection</keyword>
<keyword evidence="5" id="KW-0677">Repeat</keyword>
<dbReference type="InterPro" id="IPR056496">
    <property type="entry name" value="CS_DNAAF11_C"/>
</dbReference>
<keyword evidence="4" id="KW-0433">Leucine-rich repeat</keyword>
<accession>A0A8S1NKN9</accession>
<evidence type="ECO:0000256" key="2">
    <source>
        <dbReference type="ARBA" id="ARBA00004496"/>
    </source>
</evidence>
<dbReference type="PROSITE" id="PS51450">
    <property type="entry name" value="LRR"/>
    <property type="match status" value="2"/>
</dbReference>
<dbReference type="Pfam" id="PF23602">
    <property type="entry name" value="CS_DNAAF11_C"/>
    <property type="match status" value="1"/>
</dbReference>
<dbReference type="OMA" id="QHRAVIV"/>
<dbReference type="GO" id="GO:0005929">
    <property type="term" value="C:cilium"/>
    <property type="evidence" value="ECO:0007669"/>
    <property type="project" value="UniProtKB-SubCell"/>
</dbReference>
<keyword evidence="9" id="KW-0175">Coiled coil</keyword>
<protein>
    <recommendedName>
        <fullName evidence="10">Dynein axonemal assembly factor 11-like CS domain-containing protein</fullName>
    </recommendedName>
</protein>
<comment type="similarity">
    <text evidence="8">Belongs to the tilB family.</text>
</comment>
<dbReference type="EMBL" id="CAJJDM010000088">
    <property type="protein sequence ID" value="CAD8090023.1"/>
    <property type="molecule type" value="Genomic_DNA"/>
</dbReference>
<dbReference type="GO" id="GO:0005737">
    <property type="term" value="C:cytoplasm"/>
    <property type="evidence" value="ECO:0007669"/>
    <property type="project" value="UniProtKB-SubCell"/>
</dbReference>
<evidence type="ECO:0000256" key="5">
    <source>
        <dbReference type="ARBA" id="ARBA00022737"/>
    </source>
</evidence>
<organism evidence="11 12">
    <name type="scientific">Paramecium primaurelia</name>
    <dbReference type="NCBI Taxonomy" id="5886"/>
    <lineage>
        <taxon>Eukaryota</taxon>
        <taxon>Sar</taxon>
        <taxon>Alveolata</taxon>
        <taxon>Ciliophora</taxon>
        <taxon>Intramacronucleata</taxon>
        <taxon>Oligohymenophorea</taxon>
        <taxon>Peniculida</taxon>
        <taxon>Parameciidae</taxon>
        <taxon>Paramecium</taxon>
    </lineage>
</organism>
<dbReference type="SMART" id="SM00365">
    <property type="entry name" value="LRR_SD22"/>
    <property type="match status" value="3"/>
</dbReference>
<comment type="subcellular location">
    <subcellularLocation>
        <location evidence="1">Cell projection</location>
        <location evidence="1">Cilium</location>
    </subcellularLocation>
    <subcellularLocation>
        <location evidence="2">Cytoplasm</location>
    </subcellularLocation>
</comment>
<dbReference type="FunFam" id="3.80.10.10:FF:000052">
    <property type="entry name" value="Leucine rich repeat containing 6"/>
    <property type="match status" value="1"/>
</dbReference>
<name>A0A8S1NKN9_PARPR</name>
<dbReference type="Pfam" id="PF14580">
    <property type="entry name" value="LRR_9"/>
    <property type="match status" value="1"/>
</dbReference>
<gene>
    <name evidence="11" type="ORF">PPRIM_AZ9-3.1.T0850059</name>
</gene>
<evidence type="ECO:0000256" key="1">
    <source>
        <dbReference type="ARBA" id="ARBA00004138"/>
    </source>
</evidence>
<dbReference type="Proteomes" id="UP000688137">
    <property type="component" value="Unassembled WGS sequence"/>
</dbReference>